<dbReference type="InterPro" id="IPR016024">
    <property type="entry name" value="ARM-type_fold"/>
</dbReference>
<name>A0A3R7Q108_PENVA</name>
<protein>
    <submittedName>
        <fullName evidence="5">Transmembrane and coiled-coil domain-containing protein 7</fullName>
    </submittedName>
</protein>
<accession>A0A3R7Q108</accession>
<sequence length="457" mass="51755">MRRVSLGTNLLSLLADSDALTSDLFQDLSAAVPFVDRLIKAGCQECNDEHLRKTQATLVMNIVVLISCYVSERTLRKKMSSEDWKGLKNLVPSLDEVVENIQDETVLLYIEQLRNLLLTHGAVQKLPGDSQSGAKQEKQEHVSNKNRRNNKQGKREVEEEEKDNKIKQELNRNDGKLPNEVEDKKSHEKESQEIKSTYKEAMDDLFSPLLPVRGHSLLALGKLIEQRDPETLQHKDKLLTIFQHNLKDEDSYIYLMAVQGLSVLCDAYPDKIVGILTSEFSVGERTVEDRAKLAEAMTRASRRLGPLLPHYKEQFINALLAGVRDREPLVRAASLSSLGEVIKLLRFSLGPIVHEVFQLLHTIISHDKEAEVRRAAVLVVTLLLQGLGQDAFSVLKDVIRDLYRALRLVYTTDPDDVVRLHAQLAMEEIDTITRAFLLPKLSLSKKIYVTEMPPNPF</sequence>
<dbReference type="EMBL" id="QCYY01003037">
    <property type="protein sequence ID" value="ROT65785.1"/>
    <property type="molecule type" value="Genomic_DNA"/>
</dbReference>
<feature type="domain" description="RNA polymerase II assembly factor Rtp1 C-terminal" evidence="3">
    <location>
        <begin position="398"/>
        <end position="431"/>
    </location>
</feature>
<dbReference type="InterPro" id="IPR011989">
    <property type="entry name" value="ARM-like"/>
</dbReference>
<proteinExistence type="inferred from homology"/>
<evidence type="ECO:0000259" key="3">
    <source>
        <dbReference type="Pfam" id="PF10304"/>
    </source>
</evidence>
<dbReference type="InterPro" id="IPR039600">
    <property type="entry name" value="TANGO6/Rtp1"/>
</dbReference>
<organism evidence="5 6">
    <name type="scientific">Penaeus vannamei</name>
    <name type="common">Whiteleg shrimp</name>
    <name type="synonym">Litopenaeus vannamei</name>
    <dbReference type="NCBI Taxonomy" id="6689"/>
    <lineage>
        <taxon>Eukaryota</taxon>
        <taxon>Metazoa</taxon>
        <taxon>Ecdysozoa</taxon>
        <taxon>Arthropoda</taxon>
        <taxon>Crustacea</taxon>
        <taxon>Multicrustacea</taxon>
        <taxon>Malacostraca</taxon>
        <taxon>Eumalacostraca</taxon>
        <taxon>Eucarida</taxon>
        <taxon>Decapoda</taxon>
        <taxon>Dendrobranchiata</taxon>
        <taxon>Penaeoidea</taxon>
        <taxon>Penaeidae</taxon>
        <taxon>Penaeus</taxon>
    </lineage>
</organism>
<feature type="compositionally biased region" description="Basic and acidic residues" evidence="2">
    <location>
        <begin position="153"/>
        <end position="193"/>
    </location>
</feature>
<dbReference type="Pfam" id="PF10304">
    <property type="entry name" value="RTP1_C2"/>
    <property type="match status" value="1"/>
</dbReference>
<comment type="similarity">
    <text evidence="1">Belongs to the Tango6 family.</text>
</comment>
<feature type="domain" description="RNA polymerase II assembly factor Rtp1 C-terminal" evidence="4">
    <location>
        <begin position="198"/>
        <end position="306"/>
    </location>
</feature>
<evidence type="ECO:0000259" key="4">
    <source>
        <dbReference type="Pfam" id="PF10363"/>
    </source>
</evidence>
<dbReference type="Gene3D" id="1.25.10.10">
    <property type="entry name" value="Leucine-rich Repeat Variant"/>
    <property type="match status" value="1"/>
</dbReference>
<dbReference type="InterPro" id="IPR019414">
    <property type="entry name" value="Rtp1_C2"/>
</dbReference>
<gene>
    <name evidence="5" type="ORF">C7M84_016232</name>
</gene>
<keyword evidence="5" id="KW-0812">Transmembrane</keyword>
<evidence type="ECO:0000313" key="6">
    <source>
        <dbReference type="Proteomes" id="UP000283509"/>
    </source>
</evidence>
<evidence type="ECO:0000256" key="1">
    <source>
        <dbReference type="ARBA" id="ARBA00005724"/>
    </source>
</evidence>
<reference evidence="5 6" key="1">
    <citation type="submission" date="2018-04" db="EMBL/GenBank/DDBJ databases">
        <authorList>
            <person name="Zhang X."/>
            <person name="Yuan J."/>
            <person name="Li F."/>
            <person name="Xiang J."/>
        </authorList>
    </citation>
    <scope>NUCLEOTIDE SEQUENCE [LARGE SCALE GENOMIC DNA]</scope>
    <source>
        <tissue evidence="5">Muscle</tissue>
    </source>
</reference>
<dbReference type="PANTHER" id="PTHR20959">
    <property type="entry name" value="TRANSPORT AND GOLGI ORGANIZATION PROTEIN 6 FAMILY MEMBER"/>
    <property type="match status" value="1"/>
</dbReference>
<dbReference type="InterPro" id="IPR019451">
    <property type="entry name" value="Rtp1_C1"/>
</dbReference>
<keyword evidence="5" id="KW-0472">Membrane</keyword>
<keyword evidence="6" id="KW-1185">Reference proteome</keyword>
<dbReference type="SUPFAM" id="SSF48371">
    <property type="entry name" value="ARM repeat"/>
    <property type="match status" value="1"/>
</dbReference>
<dbReference type="AlphaFoldDB" id="A0A3R7Q108"/>
<dbReference type="GO" id="GO:0009306">
    <property type="term" value="P:protein secretion"/>
    <property type="evidence" value="ECO:0007669"/>
    <property type="project" value="TreeGrafter"/>
</dbReference>
<reference evidence="5 6" key="2">
    <citation type="submission" date="2019-01" db="EMBL/GenBank/DDBJ databases">
        <title>The decoding of complex shrimp genome reveals the adaptation for benthos swimmer, frequently molting mechanism and breeding impact on genome.</title>
        <authorList>
            <person name="Sun Y."/>
            <person name="Gao Y."/>
            <person name="Yu Y."/>
        </authorList>
    </citation>
    <scope>NUCLEOTIDE SEQUENCE [LARGE SCALE GENOMIC DNA]</scope>
    <source>
        <tissue evidence="5">Muscle</tissue>
    </source>
</reference>
<evidence type="ECO:0000256" key="2">
    <source>
        <dbReference type="SAM" id="MobiDB-lite"/>
    </source>
</evidence>
<dbReference type="Proteomes" id="UP000283509">
    <property type="component" value="Unassembled WGS sequence"/>
</dbReference>
<dbReference type="Pfam" id="PF10363">
    <property type="entry name" value="RTP1_C1"/>
    <property type="match status" value="1"/>
</dbReference>
<dbReference type="PANTHER" id="PTHR20959:SF1">
    <property type="entry name" value="TRANSPORT AND GOLGI ORGANIZATION PROTEIN 6 HOMOLOG"/>
    <property type="match status" value="1"/>
</dbReference>
<evidence type="ECO:0000313" key="5">
    <source>
        <dbReference type="EMBL" id="ROT65785.1"/>
    </source>
</evidence>
<feature type="region of interest" description="Disordered" evidence="2">
    <location>
        <begin position="126"/>
        <end position="193"/>
    </location>
</feature>
<comment type="caution">
    <text evidence="5">The sequence shown here is derived from an EMBL/GenBank/DDBJ whole genome shotgun (WGS) entry which is preliminary data.</text>
</comment>
<dbReference type="OrthoDB" id="6349510at2759"/>